<dbReference type="InterPro" id="IPR010280">
    <property type="entry name" value="U5_MeTrfase_fam"/>
</dbReference>
<accession>A0A2V3IW53</accession>
<dbReference type="AlphaFoldDB" id="A0A2V3IW53"/>
<reference evidence="6 7" key="1">
    <citation type="journal article" date="2018" name="Mol. Biol. Evol.">
        <title>Analysis of the draft genome of the red seaweed Gracilariopsis chorda provides insights into genome size evolution in Rhodophyta.</title>
        <authorList>
            <person name="Lee J."/>
            <person name="Yang E.C."/>
            <person name="Graf L."/>
            <person name="Yang J.H."/>
            <person name="Qiu H."/>
            <person name="Zel Zion U."/>
            <person name="Chan C.X."/>
            <person name="Stephens T.G."/>
            <person name="Weber A.P.M."/>
            <person name="Boo G.H."/>
            <person name="Boo S.M."/>
            <person name="Kim K.M."/>
            <person name="Shin Y."/>
            <person name="Jung M."/>
            <person name="Lee S.J."/>
            <person name="Yim H.S."/>
            <person name="Lee J.H."/>
            <person name="Bhattacharya D."/>
            <person name="Yoon H.S."/>
        </authorList>
    </citation>
    <scope>NUCLEOTIDE SEQUENCE [LARGE SCALE GENOMIC DNA]</scope>
    <source>
        <strain evidence="6 7">SKKU-2015</strain>
        <tissue evidence="6">Whole body</tissue>
    </source>
</reference>
<dbReference type="InterPro" id="IPR012340">
    <property type="entry name" value="NA-bd_OB-fold"/>
</dbReference>
<dbReference type="FunFam" id="2.40.50.1070:FF:000003">
    <property type="entry name" value="23S rRNA (Uracil-5-)-methyltransferase RumA"/>
    <property type="match status" value="1"/>
</dbReference>
<gene>
    <name evidence="6" type="ORF">BWQ96_03861</name>
</gene>
<feature type="domain" description="Methyltransferase" evidence="5">
    <location>
        <begin position="428"/>
        <end position="491"/>
    </location>
</feature>
<protein>
    <submittedName>
        <fullName evidence="6">Putative RNA methyltransferase CT0009</fullName>
    </submittedName>
</protein>
<name>A0A2V3IW53_9FLOR</name>
<keyword evidence="7" id="KW-1185">Reference proteome</keyword>
<evidence type="ECO:0000256" key="1">
    <source>
        <dbReference type="ARBA" id="ARBA00022603"/>
    </source>
</evidence>
<dbReference type="GO" id="GO:0006396">
    <property type="term" value="P:RNA processing"/>
    <property type="evidence" value="ECO:0007669"/>
    <property type="project" value="InterPro"/>
</dbReference>
<dbReference type="InterPro" id="IPR029063">
    <property type="entry name" value="SAM-dependent_MTases_sf"/>
</dbReference>
<dbReference type="Gene3D" id="2.40.50.1070">
    <property type="match status" value="1"/>
</dbReference>
<dbReference type="InterPro" id="IPR025714">
    <property type="entry name" value="Methyltranfer_dom"/>
</dbReference>
<dbReference type="CDD" id="cd02440">
    <property type="entry name" value="AdoMet_MTases"/>
    <property type="match status" value="1"/>
</dbReference>
<feature type="binding site" evidence="4">
    <location>
        <position position="436"/>
    </location>
    <ligand>
        <name>S-adenosyl-L-methionine</name>
        <dbReference type="ChEBI" id="CHEBI:59789"/>
    </ligand>
</feature>
<dbReference type="STRING" id="448386.A0A2V3IW53"/>
<comment type="caution">
    <text evidence="6">The sequence shown here is derived from an EMBL/GenBank/DDBJ whole genome shotgun (WGS) entry which is preliminary data.</text>
</comment>
<dbReference type="PROSITE" id="PS51687">
    <property type="entry name" value="SAM_MT_RNA_M5U"/>
    <property type="match status" value="1"/>
</dbReference>
<dbReference type="OrthoDB" id="10250660at2759"/>
<keyword evidence="2 4" id="KW-0808">Transferase</keyword>
<sequence>MIYTSRLDVAKASFIPNVFRLPVTRRWPVNLRPPGQRQLFVPRAVATSSSGQSAPEETEGFPLRKGDTIQAKITRIAYGGAAVGEIVHPDNLLPADKLIPVYGPKGACPGDTIECNVTKVRRRKRDPEAYVVNNTGSTSSDTPTRTYAEVSFRKLLVPSPVTVQAPCAHFGNHHLGGGGCGGCTSMHITYSMQLEQKQRQLESLFAVLKEEYGVADFAVIPCRDTLGYRNKMEFSYGRKWYTRPMKRETRLDATEPEYALGLHAPQRFDKVVSITECHIQPSVANKILNFVREEAQRLLLEPYDTKQDTGYLRNIAIRTSTNSKGQIEVMVNIITSPCDVPNRLKPLAQSIKYTFPEVVCVLQNLRGVKSSFSVDESQERLLTGDRRYIEQELCGLTFRISANSFFQTNADQAEVLYENVRRAAKLTPDDVVLDLFCGTGTISLCLARSAKQVYGIDVVAAAINDARKNALVNRITNATFEEGNLDKLKSSKGTKALLEPDVIVVDPRAQGYIQIWSSISQVLK</sequence>
<comment type="similarity">
    <text evidence="4">Belongs to the class I-like SAM-binding methyltransferase superfamily. RNA M5U methyltransferase family.</text>
</comment>
<organism evidence="6 7">
    <name type="scientific">Gracilariopsis chorda</name>
    <dbReference type="NCBI Taxonomy" id="448386"/>
    <lineage>
        <taxon>Eukaryota</taxon>
        <taxon>Rhodophyta</taxon>
        <taxon>Florideophyceae</taxon>
        <taxon>Rhodymeniophycidae</taxon>
        <taxon>Gracilariales</taxon>
        <taxon>Gracilariaceae</taxon>
        <taxon>Gracilariopsis</taxon>
    </lineage>
</organism>
<proteinExistence type="inferred from homology"/>
<dbReference type="GO" id="GO:0032259">
    <property type="term" value="P:methylation"/>
    <property type="evidence" value="ECO:0007669"/>
    <property type="project" value="UniProtKB-KW"/>
</dbReference>
<dbReference type="Pfam" id="PF13847">
    <property type="entry name" value="Methyltransf_31"/>
    <property type="match status" value="1"/>
</dbReference>
<feature type="binding site" evidence="4">
    <location>
        <position position="457"/>
    </location>
    <ligand>
        <name>S-adenosyl-L-methionine</name>
        <dbReference type="ChEBI" id="CHEBI:59789"/>
    </ligand>
</feature>
<evidence type="ECO:0000256" key="3">
    <source>
        <dbReference type="ARBA" id="ARBA00022691"/>
    </source>
</evidence>
<dbReference type="SUPFAM" id="SSF53335">
    <property type="entry name" value="S-adenosyl-L-methionine-dependent methyltransferases"/>
    <property type="match status" value="1"/>
</dbReference>
<feature type="binding site" evidence="4">
    <location>
        <position position="407"/>
    </location>
    <ligand>
        <name>S-adenosyl-L-methionine</name>
        <dbReference type="ChEBI" id="CHEBI:59789"/>
    </ligand>
</feature>
<dbReference type="PANTHER" id="PTHR11061:SF30">
    <property type="entry name" value="TRNA (URACIL(54)-C(5))-METHYLTRANSFERASE"/>
    <property type="match status" value="1"/>
</dbReference>
<dbReference type="PANTHER" id="PTHR11061">
    <property type="entry name" value="RNA M5U METHYLTRANSFERASE"/>
    <property type="match status" value="1"/>
</dbReference>
<feature type="binding site" evidence="4">
    <location>
        <position position="506"/>
    </location>
    <ligand>
        <name>S-adenosyl-L-methionine</name>
        <dbReference type="ChEBI" id="CHEBI:59789"/>
    </ligand>
</feature>
<evidence type="ECO:0000256" key="4">
    <source>
        <dbReference type="PROSITE-ProRule" id="PRU01024"/>
    </source>
</evidence>
<dbReference type="GO" id="GO:0008173">
    <property type="term" value="F:RNA methyltransferase activity"/>
    <property type="evidence" value="ECO:0007669"/>
    <property type="project" value="InterPro"/>
</dbReference>
<keyword evidence="3 4" id="KW-0949">S-adenosyl-L-methionine</keyword>
<dbReference type="Gene3D" id="2.40.50.140">
    <property type="entry name" value="Nucleic acid-binding proteins"/>
    <property type="match status" value="1"/>
</dbReference>
<dbReference type="EMBL" id="NBIV01000040">
    <property type="protein sequence ID" value="PXF46362.1"/>
    <property type="molecule type" value="Genomic_DNA"/>
</dbReference>
<evidence type="ECO:0000259" key="5">
    <source>
        <dbReference type="Pfam" id="PF13847"/>
    </source>
</evidence>
<evidence type="ECO:0000313" key="7">
    <source>
        <dbReference type="Proteomes" id="UP000247409"/>
    </source>
</evidence>
<dbReference type="Gene3D" id="3.40.50.150">
    <property type="entry name" value="Vaccinia Virus protein VP39"/>
    <property type="match status" value="1"/>
</dbReference>
<evidence type="ECO:0000313" key="6">
    <source>
        <dbReference type="EMBL" id="PXF46362.1"/>
    </source>
</evidence>
<dbReference type="Proteomes" id="UP000247409">
    <property type="component" value="Unassembled WGS sequence"/>
</dbReference>
<comment type="caution">
    <text evidence="4">Lacks conserved residue(s) required for the propagation of feature annotation.</text>
</comment>
<evidence type="ECO:0000256" key="2">
    <source>
        <dbReference type="ARBA" id="ARBA00022679"/>
    </source>
</evidence>
<dbReference type="NCBIfam" id="TIGR00479">
    <property type="entry name" value="rumA"/>
    <property type="match status" value="1"/>
</dbReference>
<keyword evidence="1 4" id="KW-0489">Methyltransferase</keyword>